<reference evidence="1 2" key="1">
    <citation type="submission" date="2021-06" db="EMBL/GenBank/DDBJ databases">
        <title>Caerostris darwini draft genome.</title>
        <authorList>
            <person name="Kono N."/>
            <person name="Arakawa K."/>
        </authorList>
    </citation>
    <scope>NUCLEOTIDE SEQUENCE [LARGE SCALE GENOMIC DNA]</scope>
</reference>
<dbReference type="Proteomes" id="UP001054837">
    <property type="component" value="Unassembled WGS sequence"/>
</dbReference>
<keyword evidence="2" id="KW-1185">Reference proteome</keyword>
<comment type="caution">
    <text evidence="1">The sequence shown here is derived from an EMBL/GenBank/DDBJ whole genome shotgun (WGS) entry which is preliminary data.</text>
</comment>
<protein>
    <submittedName>
        <fullName evidence="1">Uncharacterized protein</fullName>
    </submittedName>
</protein>
<evidence type="ECO:0000313" key="2">
    <source>
        <dbReference type="Proteomes" id="UP001054837"/>
    </source>
</evidence>
<dbReference type="AlphaFoldDB" id="A0AAV4U088"/>
<gene>
    <name evidence="1" type="ORF">CDAR_115111</name>
</gene>
<name>A0AAV4U088_9ARAC</name>
<accession>A0AAV4U088</accession>
<evidence type="ECO:0000313" key="1">
    <source>
        <dbReference type="EMBL" id="GIY51166.1"/>
    </source>
</evidence>
<proteinExistence type="predicted"/>
<organism evidence="1 2">
    <name type="scientific">Caerostris darwini</name>
    <dbReference type="NCBI Taxonomy" id="1538125"/>
    <lineage>
        <taxon>Eukaryota</taxon>
        <taxon>Metazoa</taxon>
        <taxon>Ecdysozoa</taxon>
        <taxon>Arthropoda</taxon>
        <taxon>Chelicerata</taxon>
        <taxon>Arachnida</taxon>
        <taxon>Araneae</taxon>
        <taxon>Araneomorphae</taxon>
        <taxon>Entelegynae</taxon>
        <taxon>Araneoidea</taxon>
        <taxon>Araneidae</taxon>
        <taxon>Caerostris</taxon>
    </lineage>
</organism>
<sequence>MTERMKWLMSAEIDKLTYPLCRMKQEDIFNFLCVLVNNRELIEALFHHSSDIKRMIIQHRNNVLLKKILEDQLHILDIVRNLSEAEIVLMQYDNKVKLHEISLFL</sequence>
<dbReference type="EMBL" id="BPLQ01010498">
    <property type="protein sequence ID" value="GIY51166.1"/>
    <property type="molecule type" value="Genomic_DNA"/>
</dbReference>